<dbReference type="STRING" id="42155.A0A0R3QPS3"/>
<dbReference type="GO" id="GO:0005684">
    <property type="term" value="C:U2-type spliceosomal complex"/>
    <property type="evidence" value="ECO:0007669"/>
    <property type="project" value="TreeGrafter"/>
</dbReference>
<dbReference type="SUPFAM" id="SSF90229">
    <property type="entry name" value="CCCH zinc finger"/>
    <property type="match status" value="1"/>
</dbReference>
<feature type="compositionally biased region" description="Basic and acidic residues" evidence="5">
    <location>
        <begin position="368"/>
        <end position="393"/>
    </location>
</feature>
<dbReference type="Pfam" id="PF00642">
    <property type="entry name" value="zf-CCCH"/>
    <property type="match status" value="1"/>
</dbReference>
<reference evidence="8 9" key="2">
    <citation type="submission" date="2018-11" db="EMBL/GenBank/DDBJ databases">
        <authorList>
            <consortium name="Pathogen Informatics"/>
        </authorList>
    </citation>
    <scope>NUCLEOTIDE SEQUENCE [LARGE SCALE GENOMIC DNA]</scope>
</reference>
<dbReference type="InterPro" id="IPR039971">
    <property type="entry name" value="CWC24-like"/>
</dbReference>
<dbReference type="InterPro" id="IPR001841">
    <property type="entry name" value="Znf_RING"/>
</dbReference>
<evidence type="ECO:0000256" key="3">
    <source>
        <dbReference type="ARBA" id="ARBA00022833"/>
    </source>
</evidence>
<evidence type="ECO:0000313" key="9">
    <source>
        <dbReference type="Proteomes" id="UP000280834"/>
    </source>
</evidence>
<dbReference type="InterPro" id="IPR000571">
    <property type="entry name" value="Znf_CCCH"/>
</dbReference>
<dbReference type="InterPro" id="IPR036855">
    <property type="entry name" value="Znf_CCCH_sf"/>
</dbReference>
<dbReference type="CDD" id="cd16539">
    <property type="entry name" value="RING-HC_RNF113A_B"/>
    <property type="match status" value="1"/>
</dbReference>
<feature type="compositionally biased region" description="Polar residues" evidence="5">
    <location>
        <begin position="1"/>
        <end position="11"/>
    </location>
</feature>
<organism evidence="10">
    <name type="scientific">Brugia timori</name>
    <dbReference type="NCBI Taxonomy" id="42155"/>
    <lineage>
        <taxon>Eukaryota</taxon>
        <taxon>Metazoa</taxon>
        <taxon>Ecdysozoa</taxon>
        <taxon>Nematoda</taxon>
        <taxon>Chromadorea</taxon>
        <taxon>Rhabditida</taxon>
        <taxon>Spirurina</taxon>
        <taxon>Spiruromorpha</taxon>
        <taxon>Filarioidea</taxon>
        <taxon>Onchocercidae</taxon>
        <taxon>Brugia</taxon>
    </lineage>
</organism>
<dbReference type="Gene3D" id="4.10.1000.10">
    <property type="entry name" value="Zinc finger, CCCH-type"/>
    <property type="match status" value="1"/>
</dbReference>
<evidence type="ECO:0000256" key="5">
    <source>
        <dbReference type="SAM" id="MobiDB-lite"/>
    </source>
</evidence>
<dbReference type="FunFam" id="3.30.40.10:FF:000045">
    <property type="entry name" value="RING finger protein 113A"/>
    <property type="match status" value="1"/>
</dbReference>
<dbReference type="Proteomes" id="UP000280834">
    <property type="component" value="Unassembled WGS sequence"/>
</dbReference>
<keyword evidence="9" id="KW-1185">Reference proteome</keyword>
<dbReference type="Gene3D" id="3.30.40.10">
    <property type="entry name" value="Zinc/RING finger domain, C3HC4 (zinc finger)"/>
    <property type="match status" value="1"/>
</dbReference>
<reference evidence="10" key="1">
    <citation type="submission" date="2017-02" db="UniProtKB">
        <authorList>
            <consortium name="WormBaseParasite"/>
        </authorList>
    </citation>
    <scope>IDENTIFICATION</scope>
</reference>
<feature type="region of interest" description="Disordered" evidence="5">
    <location>
        <begin position="1"/>
        <end position="106"/>
    </location>
</feature>
<dbReference type="PROSITE" id="PS50103">
    <property type="entry name" value="ZF_C3H1"/>
    <property type="match status" value="1"/>
</dbReference>
<dbReference type="Pfam" id="PF13920">
    <property type="entry name" value="zf-C3HC4_3"/>
    <property type="match status" value="1"/>
</dbReference>
<keyword evidence="1 4" id="KW-0479">Metal-binding</keyword>
<dbReference type="AlphaFoldDB" id="A0A0R3QPS3"/>
<feature type="region of interest" description="Disordered" evidence="5">
    <location>
        <begin position="368"/>
        <end position="401"/>
    </location>
</feature>
<dbReference type="GO" id="GO:0008270">
    <property type="term" value="F:zinc ion binding"/>
    <property type="evidence" value="ECO:0007669"/>
    <property type="project" value="UniProtKB-KW"/>
</dbReference>
<dbReference type="PROSITE" id="PS50089">
    <property type="entry name" value="ZF_RING_2"/>
    <property type="match status" value="1"/>
</dbReference>
<dbReference type="PANTHER" id="PTHR12930">
    <property type="entry name" value="ZINC FINGER PROTEIN 183"/>
    <property type="match status" value="1"/>
</dbReference>
<protein>
    <submittedName>
        <fullName evidence="10">RING finger protein 113A</fullName>
    </submittedName>
</protein>
<dbReference type="GO" id="GO:0034247">
    <property type="term" value="P:snoRNA splicing"/>
    <property type="evidence" value="ECO:0007669"/>
    <property type="project" value="TreeGrafter"/>
</dbReference>
<keyword evidence="2 4" id="KW-0863">Zinc-finger</keyword>
<dbReference type="EMBL" id="UZAG01016080">
    <property type="protein sequence ID" value="VDO25725.1"/>
    <property type="molecule type" value="Genomic_DNA"/>
</dbReference>
<evidence type="ECO:0000256" key="4">
    <source>
        <dbReference type="PROSITE-ProRule" id="PRU00723"/>
    </source>
</evidence>
<evidence type="ECO:0000313" key="10">
    <source>
        <dbReference type="WBParaSite" id="BTMF_0000970801-mRNA-1"/>
    </source>
</evidence>
<dbReference type="SUPFAM" id="SSF57850">
    <property type="entry name" value="RING/U-box"/>
    <property type="match status" value="1"/>
</dbReference>
<sequence>MHKNSKMSNQELTEKAEASSSMTVFRSRKGVKGNVASRRKCISEMSTSLSDSEDMNEVVKYVDGRKKRKNPMIQSTINRKVQKTLESTSDSTSSSGEEELAQNDPLRVTFASSGTAERAGPSDMGATAVSEIDTDVKSDAQAQFERVQQILKEERDDKVHLTSDLFKQLRSNMDLYFDVVYTAICQESCELKVYRGAALYGAKEKKDTVWGNASSGLNRFGPIRAPNFLRQSVRWDFAPDICKDYKETGFCTFGDSCKFLHDRTDYKHGWEIERDYTAGRMKEDDDDKYRISSEDEEEKESELPFKCFICRQSFVNPVVTKCKHYFCEKCALEHFQKTSKCYICEQNTVGVFKVAKDLIAKLKENEEKQKDDLKNDVEHENEEIRDNETDGDGRLNLSFIN</sequence>
<evidence type="ECO:0000313" key="8">
    <source>
        <dbReference type="EMBL" id="VDO25725.1"/>
    </source>
</evidence>
<dbReference type="InterPro" id="IPR017907">
    <property type="entry name" value="Znf_RING_CS"/>
</dbReference>
<proteinExistence type="predicted"/>
<feature type="domain" description="RING-type" evidence="6">
    <location>
        <begin position="307"/>
        <end position="345"/>
    </location>
</feature>
<evidence type="ECO:0000256" key="1">
    <source>
        <dbReference type="ARBA" id="ARBA00022723"/>
    </source>
</evidence>
<dbReference type="PANTHER" id="PTHR12930:SF0">
    <property type="entry name" value="RING FINGER PROTEIN 113B"/>
    <property type="match status" value="1"/>
</dbReference>
<keyword evidence="3 4" id="KW-0862">Zinc</keyword>
<dbReference type="SMART" id="SM00356">
    <property type="entry name" value="ZnF_C3H1"/>
    <property type="match status" value="1"/>
</dbReference>
<feature type="domain" description="C3H1-type" evidence="7">
    <location>
        <begin position="236"/>
        <end position="264"/>
    </location>
</feature>
<dbReference type="PROSITE" id="PS00518">
    <property type="entry name" value="ZF_RING_1"/>
    <property type="match status" value="1"/>
</dbReference>
<feature type="compositionally biased region" description="Low complexity" evidence="5">
    <location>
        <begin position="86"/>
        <end position="95"/>
    </location>
</feature>
<accession>A0A0R3QPS3</accession>
<evidence type="ECO:0000259" key="6">
    <source>
        <dbReference type="PROSITE" id="PS50089"/>
    </source>
</evidence>
<evidence type="ECO:0000259" key="7">
    <source>
        <dbReference type="PROSITE" id="PS50103"/>
    </source>
</evidence>
<gene>
    <name evidence="8" type="ORF">BTMF_LOCUS7759</name>
</gene>
<name>A0A0R3QPS3_9BILA</name>
<dbReference type="WBParaSite" id="BTMF_0000970801-mRNA-1">
    <property type="protein sequence ID" value="BTMF_0000970801-mRNA-1"/>
    <property type="gene ID" value="BTMF_0000970801"/>
</dbReference>
<feature type="zinc finger region" description="C3H1-type" evidence="4">
    <location>
        <begin position="236"/>
        <end position="264"/>
    </location>
</feature>
<dbReference type="InterPro" id="IPR013083">
    <property type="entry name" value="Znf_RING/FYVE/PHD"/>
</dbReference>
<dbReference type="SMART" id="SM00184">
    <property type="entry name" value="RING"/>
    <property type="match status" value="1"/>
</dbReference>
<evidence type="ECO:0000256" key="2">
    <source>
        <dbReference type="ARBA" id="ARBA00022771"/>
    </source>
</evidence>